<dbReference type="Proteomes" id="UP000184452">
    <property type="component" value="Unassembled WGS sequence"/>
</dbReference>
<accession>A0A1M6WD61</accession>
<dbReference type="RefSeq" id="WP_218619610.1">
    <property type="nucleotide sequence ID" value="NZ_FQZK01000042.1"/>
</dbReference>
<feature type="non-terminal residue" evidence="1">
    <location>
        <position position="1"/>
    </location>
</feature>
<dbReference type="InterPro" id="IPR030934">
    <property type="entry name" value="Intein_C"/>
</dbReference>
<reference evidence="1 2" key="1">
    <citation type="submission" date="2016-11" db="EMBL/GenBank/DDBJ databases">
        <authorList>
            <person name="Jaros S."/>
            <person name="Januszkiewicz K."/>
            <person name="Wedrychowicz H."/>
        </authorList>
    </citation>
    <scope>NUCLEOTIDE SEQUENCE [LARGE SCALE GENOMIC DNA]</scope>
    <source>
        <strain evidence="1 2">CGMCC 4.5723</strain>
    </source>
</reference>
<dbReference type="Pfam" id="PF07591">
    <property type="entry name" value="PT-HINT"/>
    <property type="match status" value="1"/>
</dbReference>
<dbReference type="InterPro" id="IPR036844">
    <property type="entry name" value="Hint_dom_sf"/>
</dbReference>
<name>A0A1M6WD61_9ACTN</name>
<proteinExistence type="predicted"/>
<keyword evidence="2" id="KW-1185">Reference proteome</keyword>
<dbReference type="STRING" id="758803.SAMN05421803_14222"/>
<evidence type="ECO:0000313" key="2">
    <source>
        <dbReference type="Proteomes" id="UP000184452"/>
    </source>
</evidence>
<dbReference type="NCBIfam" id="TIGR01443">
    <property type="entry name" value="intein_Cterm"/>
    <property type="match status" value="1"/>
</dbReference>
<sequence>RTVLATIVGEGAKTLVEITVDTTTQVDAGTLGEGELPDGPSRPGPMVLGDAIVATDGHPFWVPLLGEWVDAVDLVPGMWFLSSEGTLVQITGTRTWTESERVYNLTVQDLHTYYVRAGEIDLLSHNCQFSARAEQIWMAEPDEYVRKNVNTVAVVRAGTPSGHQVDLISGAGDGLTPGQMSVPLPKGEMHVPNIAETHADQNIFLYMQANGYSLIAGGTSRNVCRNRCHPWIREFGGAMRGPVFDGSGVTTTRQRSFELR</sequence>
<dbReference type="EMBL" id="FQZK01000042">
    <property type="protein sequence ID" value="SHK91594.1"/>
    <property type="molecule type" value="Genomic_DNA"/>
</dbReference>
<gene>
    <name evidence="1" type="ORF">SAMN05421803_14222</name>
</gene>
<dbReference type="PROSITE" id="PS50818">
    <property type="entry name" value="INTEIN_C_TER"/>
    <property type="match status" value="1"/>
</dbReference>
<evidence type="ECO:0000313" key="1">
    <source>
        <dbReference type="EMBL" id="SHK91594.1"/>
    </source>
</evidence>
<dbReference type="AlphaFoldDB" id="A0A1M6WD61"/>
<dbReference type="Gene3D" id="2.170.16.10">
    <property type="entry name" value="Hedgehog/Intein (Hint) domain"/>
    <property type="match status" value="1"/>
</dbReference>
<protein>
    <submittedName>
        <fullName evidence="1">Intein C-terminal splicing region</fullName>
    </submittedName>
</protein>
<organism evidence="1 2">
    <name type="scientific">Nocardiopsis flavescens</name>
    <dbReference type="NCBI Taxonomy" id="758803"/>
    <lineage>
        <taxon>Bacteria</taxon>
        <taxon>Bacillati</taxon>
        <taxon>Actinomycetota</taxon>
        <taxon>Actinomycetes</taxon>
        <taxon>Streptosporangiales</taxon>
        <taxon>Nocardiopsidaceae</taxon>
        <taxon>Nocardiopsis</taxon>
    </lineage>
</organism>
<dbReference type="SUPFAM" id="SSF51294">
    <property type="entry name" value="Hedgehog/intein (Hint) domain"/>
    <property type="match status" value="1"/>
</dbReference>